<sequence>MPCIFSGSMVIALNWVVEEFLADPLDDLARLFDVGIVCDSDRQFFDHSLPAHVLDRSEFDMM</sequence>
<dbReference type="Proteomes" id="UP000294576">
    <property type="component" value="Unassembled WGS sequence"/>
</dbReference>
<evidence type="ECO:0000313" key="1">
    <source>
        <dbReference type="EMBL" id="TCU20394.1"/>
    </source>
</evidence>
<reference evidence="1 2" key="1">
    <citation type="submission" date="2019-03" db="EMBL/GenBank/DDBJ databases">
        <title>Genomic Encyclopedia of Type Strains, Phase IV (KMG-V): Genome sequencing to study the core and pangenomes of soil and plant-associated prokaryotes.</title>
        <authorList>
            <person name="Whitman W."/>
        </authorList>
    </citation>
    <scope>NUCLEOTIDE SEQUENCE [LARGE SCALE GENOMIC DNA]</scope>
    <source>
        <strain evidence="1 2">Hc14</strain>
    </source>
</reference>
<comment type="caution">
    <text evidence="1">The sequence shown here is derived from an EMBL/GenBank/DDBJ whole genome shotgun (WGS) entry which is preliminary data.</text>
</comment>
<dbReference type="AlphaFoldDB" id="A0A4R3QHA4"/>
<name>A0A4R3QHA4_RHISU</name>
<protein>
    <submittedName>
        <fullName evidence="1">Uncharacterized protein</fullName>
    </submittedName>
</protein>
<gene>
    <name evidence="1" type="ORF">EV132_101461</name>
</gene>
<accession>A0A4R3QHA4</accession>
<evidence type="ECO:0000313" key="2">
    <source>
        <dbReference type="Proteomes" id="UP000294576"/>
    </source>
</evidence>
<organism evidence="1 2">
    <name type="scientific">Rhizobium sullae</name>
    <name type="common">Rhizobium hedysari</name>
    <dbReference type="NCBI Taxonomy" id="50338"/>
    <lineage>
        <taxon>Bacteria</taxon>
        <taxon>Pseudomonadati</taxon>
        <taxon>Pseudomonadota</taxon>
        <taxon>Alphaproteobacteria</taxon>
        <taxon>Hyphomicrobiales</taxon>
        <taxon>Rhizobiaceae</taxon>
        <taxon>Rhizobium/Agrobacterium group</taxon>
        <taxon>Rhizobium</taxon>
    </lineage>
</organism>
<proteinExistence type="predicted"/>
<dbReference type="EMBL" id="SMBH01000001">
    <property type="protein sequence ID" value="TCU20394.1"/>
    <property type="molecule type" value="Genomic_DNA"/>
</dbReference>